<dbReference type="GO" id="GO:0042744">
    <property type="term" value="P:hydrogen peroxide catabolic process"/>
    <property type="evidence" value="ECO:0007669"/>
    <property type="project" value="UniProtKB-KW"/>
</dbReference>
<dbReference type="PIRSF" id="PIRSF038928">
    <property type="entry name" value="Catalase_clade1-3"/>
    <property type="match status" value="1"/>
</dbReference>
<name>A0AAJ5D000_PANPU</name>
<dbReference type="SMART" id="SM01060">
    <property type="entry name" value="Catalase"/>
    <property type="match status" value="1"/>
</dbReference>
<dbReference type="EMBL" id="CP010310">
    <property type="protein sequence ID" value="AJC21174.1"/>
    <property type="molecule type" value="Genomic_DNA"/>
</dbReference>
<dbReference type="RefSeq" id="WP_039408455.1">
    <property type="nucleotide sequence ID" value="NZ_CP010310.2"/>
</dbReference>
<evidence type="ECO:0000256" key="14">
    <source>
        <dbReference type="PIRSR" id="PIRSR038928-2"/>
    </source>
</evidence>
<evidence type="ECO:0000256" key="5">
    <source>
        <dbReference type="ARBA" id="ARBA00012314"/>
    </source>
</evidence>
<dbReference type="PROSITE" id="PS00437">
    <property type="entry name" value="CATALASE_1"/>
    <property type="match status" value="1"/>
</dbReference>
<dbReference type="Pfam" id="PF06628">
    <property type="entry name" value="Catalase-rel"/>
    <property type="match status" value="1"/>
</dbReference>
<evidence type="ECO:0000256" key="6">
    <source>
        <dbReference type="ARBA" id="ARBA00022559"/>
    </source>
</evidence>
<dbReference type="SUPFAM" id="SSF56634">
    <property type="entry name" value="Heme-dependent catalase-like"/>
    <property type="match status" value="1"/>
</dbReference>
<accession>A0AAJ5D000</accession>
<dbReference type="GO" id="GO:0046872">
    <property type="term" value="F:metal ion binding"/>
    <property type="evidence" value="ECO:0007669"/>
    <property type="project" value="UniProtKB-KW"/>
</dbReference>
<evidence type="ECO:0000256" key="7">
    <source>
        <dbReference type="ARBA" id="ARBA00022617"/>
    </source>
</evidence>
<evidence type="ECO:0000313" key="21">
    <source>
        <dbReference type="Proteomes" id="UP000254589"/>
    </source>
</evidence>
<evidence type="ECO:0000256" key="1">
    <source>
        <dbReference type="ARBA" id="ARBA00001971"/>
    </source>
</evidence>
<feature type="active site" evidence="13">
    <location>
        <position position="128"/>
    </location>
</feature>
<keyword evidence="9 15" id="KW-0560">Oxidoreductase</keyword>
<comment type="subunit">
    <text evidence="4">Homodimer.</text>
</comment>
<protein>
    <recommendedName>
        <fullName evidence="5 15">Catalase</fullName>
        <ecNumber evidence="5 15">1.11.1.6</ecNumber>
    </recommendedName>
</protein>
<dbReference type="InterPro" id="IPR020835">
    <property type="entry name" value="Catalase_sf"/>
</dbReference>
<feature type="domain" description="Catalase core" evidence="17">
    <location>
        <begin position="8"/>
        <end position="393"/>
    </location>
</feature>
<comment type="catalytic activity">
    <reaction evidence="12 15">
        <text>2 H2O2 = O2 + 2 H2O</text>
        <dbReference type="Rhea" id="RHEA:20309"/>
        <dbReference type="ChEBI" id="CHEBI:15377"/>
        <dbReference type="ChEBI" id="CHEBI:15379"/>
        <dbReference type="ChEBI" id="CHEBI:16240"/>
        <dbReference type="EC" id="1.11.1.6"/>
    </reaction>
</comment>
<evidence type="ECO:0000256" key="11">
    <source>
        <dbReference type="ARBA" id="ARBA00023324"/>
    </source>
</evidence>
<evidence type="ECO:0000256" key="13">
    <source>
        <dbReference type="PIRSR" id="PIRSR038928-1"/>
    </source>
</evidence>
<dbReference type="PANTHER" id="PTHR11465:SF61">
    <property type="entry name" value="CATALASE"/>
    <property type="match status" value="1"/>
</dbReference>
<dbReference type="InterPro" id="IPR010582">
    <property type="entry name" value="Catalase_immune_responsive"/>
</dbReference>
<feature type="binding site" description="axial binding residue" evidence="14">
    <location>
        <position position="338"/>
    </location>
    <ligand>
        <name>heme</name>
        <dbReference type="ChEBI" id="CHEBI:30413"/>
    </ligand>
    <ligandPart>
        <name>Fe</name>
        <dbReference type="ChEBI" id="CHEBI:18248"/>
    </ligandPart>
</feature>
<comment type="function">
    <text evidence="2">Decomposes hydrogen peroxide into water and oxygen; serves to protect cells from the toxic effects of hydrogen peroxide.</text>
</comment>
<dbReference type="AlphaFoldDB" id="A0AAJ5D000"/>
<feature type="region of interest" description="Disordered" evidence="16">
    <location>
        <begin position="1"/>
        <end position="25"/>
    </location>
</feature>
<evidence type="ECO:0000259" key="17">
    <source>
        <dbReference type="SMART" id="SM01060"/>
    </source>
</evidence>
<dbReference type="InterPro" id="IPR040333">
    <property type="entry name" value="Catalase_3"/>
</dbReference>
<evidence type="ECO:0000256" key="2">
    <source>
        <dbReference type="ARBA" id="ARBA00002974"/>
    </source>
</evidence>
<dbReference type="GO" id="GO:0005737">
    <property type="term" value="C:cytoplasm"/>
    <property type="evidence" value="ECO:0007669"/>
    <property type="project" value="TreeGrafter"/>
</dbReference>
<sequence length="482" mass="54289">MSDTNKLTTAAGAPVSDNQNTMTAGPRGPALLQDVWFLEKLAHFDREVIPERRVHAKGSGAYGKLTVTHDITKYTRARVFETIGKETPVFLRFSTVAGERGAADAERDVRGFALKFYTDEGNWDLVGNNTPVFFVRDPLKFPDFIHTQKRDPKTNLRNPTAVWDFWSRHPESLHQVTILMSDRGLPANYRQQHGFGSHTFSFVNAANERFWVKFHFKSMQGVANLTNDEAAQVVARDRESAQRDLFEAIEAGNFPRWRMQVQIMPEADAATYRINPFDLTKVWPHADYPLIDVGVLELNRNPENYFAEVEQAAFNPANVVPGIGFSPDRMLQGRLFSYGDTQRYRLGVNHSAIPVNAPKCPFHNSFHRDGAMRVDGNLGGAPNYEPNRYGAFAQQPEFREPPLGLGAVADRFDHREDDDYYSQPRALFNLFDDGQKARLFDNIAAAMNGVPEDVAQRQIDHFAKIDPAYAAGVIAARKALAK</sequence>
<reference evidence="18" key="2">
    <citation type="submission" date="2016-11" db="EMBL/GenBank/DDBJ databases">
        <title>Complete Genome Sequencing of Pandoraea pulmonicola DSM 16583.</title>
        <authorList>
            <person name="Chan K.-G."/>
        </authorList>
    </citation>
    <scope>NUCLEOTIDE SEQUENCE</scope>
    <source>
        <strain evidence="18">DSM 16583</strain>
    </source>
</reference>
<keyword evidence="8 14" id="KW-0479">Metal-binding</keyword>
<evidence type="ECO:0000256" key="9">
    <source>
        <dbReference type="ARBA" id="ARBA00023002"/>
    </source>
</evidence>
<dbReference type="PROSITE" id="PS00438">
    <property type="entry name" value="CATALASE_2"/>
    <property type="match status" value="1"/>
</dbReference>
<keyword evidence="10 14" id="KW-0408">Iron</keyword>
<dbReference type="InterPro" id="IPR011614">
    <property type="entry name" value="Catalase_core"/>
</dbReference>
<reference evidence="20" key="1">
    <citation type="submission" date="2014-12" db="EMBL/GenBank/DDBJ databases">
        <title>Complete Genome Sequencing of Pandoraea pulmonicola DSM 16583.</title>
        <authorList>
            <person name="Chan K.-G."/>
        </authorList>
    </citation>
    <scope>NUCLEOTIDE SEQUENCE [LARGE SCALE GENOMIC DNA]</scope>
    <source>
        <strain evidence="20">DSM 16583</strain>
    </source>
</reference>
<dbReference type="GO" id="GO:0020037">
    <property type="term" value="F:heme binding"/>
    <property type="evidence" value="ECO:0007669"/>
    <property type="project" value="InterPro"/>
</dbReference>
<dbReference type="FunFam" id="2.40.180.10:FF:000001">
    <property type="entry name" value="Catalase"/>
    <property type="match status" value="1"/>
</dbReference>
<keyword evidence="7 14" id="KW-0349">Heme</keyword>
<reference evidence="19 21" key="3">
    <citation type="submission" date="2018-06" db="EMBL/GenBank/DDBJ databases">
        <authorList>
            <consortium name="Pathogen Informatics"/>
            <person name="Doyle S."/>
        </authorList>
    </citation>
    <scope>NUCLEOTIDE SEQUENCE [LARGE SCALE GENOMIC DNA]</scope>
    <source>
        <strain evidence="19 21">NCTC13159</strain>
    </source>
</reference>
<dbReference type="PRINTS" id="PR00067">
    <property type="entry name" value="CATALASE"/>
</dbReference>
<evidence type="ECO:0000256" key="4">
    <source>
        <dbReference type="ARBA" id="ARBA00011738"/>
    </source>
</evidence>
<evidence type="ECO:0000256" key="16">
    <source>
        <dbReference type="SAM" id="MobiDB-lite"/>
    </source>
</evidence>
<dbReference type="GO" id="GO:0042542">
    <property type="term" value="P:response to hydrogen peroxide"/>
    <property type="evidence" value="ECO:0007669"/>
    <property type="project" value="TreeGrafter"/>
</dbReference>
<dbReference type="GO" id="GO:0004096">
    <property type="term" value="F:catalase activity"/>
    <property type="evidence" value="ECO:0007669"/>
    <property type="project" value="UniProtKB-EC"/>
</dbReference>
<dbReference type="PANTHER" id="PTHR11465">
    <property type="entry name" value="CATALASE"/>
    <property type="match status" value="1"/>
</dbReference>
<dbReference type="InterPro" id="IPR018028">
    <property type="entry name" value="Catalase"/>
</dbReference>
<dbReference type="EC" id="1.11.1.6" evidence="5 15"/>
<evidence type="ECO:0000313" key="18">
    <source>
        <dbReference type="EMBL" id="AJC21174.1"/>
    </source>
</evidence>
<comment type="similarity">
    <text evidence="3 15">Belongs to the catalase family.</text>
</comment>
<proteinExistence type="inferred from homology"/>
<dbReference type="Gene3D" id="2.40.180.10">
    <property type="entry name" value="Catalase core domain"/>
    <property type="match status" value="1"/>
</dbReference>
<feature type="active site" evidence="13">
    <location>
        <position position="55"/>
    </location>
</feature>
<dbReference type="EMBL" id="UGSJ01000001">
    <property type="protein sequence ID" value="SUA90154.1"/>
    <property type="molecule type" value="Genomic_DNA"/>
</dbReference>
<evidence type="ECO:0000313" key="20">
    <source>
        <dbReference type="Proteomes" id="UP000035086"/>
    </source>
</evidence>
<evidence type="ECO:0000256" key="12">
    <source>
        <dbReference type="ARBA" id="ARBA00049254"/>
    </source>
</evidence>
<evidence type="ECO:0000256" key="15">
    <source>
        <dbReference type="RuleBase" id="RU000498"/>
    </source>
</evidence>
<dbReference type="KEGG" id="ppul:RO07_13055"/>
<organism evidence="19 21">
    <name type="scientific">Pandoraea pulmonicola</name>
    <dbReference type="NCBI Taxonomy" id="93221"/>
    <lineage>
        <taxon>Bacteria</taxon>
        <taxon>Pseudomonadati</taxon>
        <taxon>Pseudomonadota</taxon>
        <taxon>Betaproteobacteria</taxon>
        <taxon>Burkholderiales</taxon>
        <taxon>Burkholderiaceae</taxon>
        <taxon>Pandoraea</taxon>
    </lineage>
</organism>
<keyword evidence="6 15" id="KW-0575">Peroxidase</keyword>
<dbReference type="Proteomes" id="UP000035086">
    <property type="component" value="Chromosome"/>
</dbReference>
<dbReference type="CDD" id="cd08156">
    <property type="entry name" value="catalase_clade_3"/>
    <property type="match status" value="1"/>
</dbReference>
<dbReference type="InterPro" id="IPR024711">
    <property type="entry name" value="Catalase_clade1/3"/>
</dbReference>
<evidence type="ECO:0000256" key="8">
    <source>
        <dbReference type="ARBA" id="ARBA00022723"/>
    </source>
</evidence>
<dbReference type="Proteomes" id="UP000254589">
    <property type="component" value="Unassembled WGS sequence"/>
</dbReference>
<keyword evidence="20" id="KW-1185">Reference proteome</keyword>
<dbReference type="InterPro" id="IPR024708">
    <property type="entry name" value="Catalase_AS"/>
</dbReference>
<gene>
    <name evidence="19" type="primary">katA</name>
    <name evidence="19" type="ORF">NCTC13159_01634</name>
    <name evidence="18" type="ORF">RO07_13055</name>
</gene>
<evidence type="ECO:0000313" key="19">
    <source>
        <dbReference type="EMBL" id="SUA90154.1"/>
    </source>
</evidence>
<dbReference type="InterPro" id="IPR002226">
    <property type="entry name" value="Catalase_haem_BS"/>
</dbReference>
<evidence type="ECO:0000256" key="10">
    <source>
        <dbReference type="ARBA" id="ARBA00023004"/>
    </source>
</evidence>
<dbReference type="Pfam" id="PF00199">
    <property type="entry name" value="Catalase"/>
    <property type="match status" value="1"/>
</dbReference>
<keyword evidence="11 15" id="KW-0376">Hydrogen peroxide</keyword>
<dbReference type="PROSITE" id="PS51402">
    <property type="entry name" value="CATALASE_3"/>
    <property type="match status" value="1"/>
</dbReference>
<comment type="cofactor">
    <cofactor evidence="1 14">
        <name>heme</name>
        <dbReference type="ChEBI" id="CHEBI:30413"/>
    </cofactor>
</comment>
<evidence type="ECO:0000256" key="3">
    <source>
        <dbReference type="ARBA" id="ARBA00005329"/>
    </source>
</evidence>